<gene>
    <name evidence="1" type="ORF">QFC24_003617</name>
</gene>
<accession>A0ACC2XKD1</accession>
<dbReference type="Proteomes" id="UP001234202">
    <property type="component" value="Unassembled WGS sequence"/>
</dbReference>
<reference evidence="1" key="1">
    <citation type="submission" date="2023-04" db="EMBL/GenBank/DDBJ databases">
        <title>Draft Genome sequencing of Naganishia species isolated from polar environments using Oxford Nanopore Technology.</title>
        <authorList>
            <person name="Leo P."/>
            <person name="Venkateswaran K."/>
        </authorList>
    </citation>
    <scope>NUCLEOTIDE SEQUENCE</scope>
    <source>
        <strain evidence="1">DBVPG 5303</strain>
    </source>
</reference>
<organism evidence="1 2">
    <name type="scientific">Naganishia onofrii</name>
    <dbReference type="NCBI Taxonomy" id="1851511"/>
    <lineage>
        <taxon>Eukaryota</taxon>
        <taxon>Fungi</taxon>
        <taxon>Dikarya</taxon>
        <taxon>Basidiomycota</taxon>
        <taxon>Agaricomycotina</taxon>
        <taxon>Tremellomycetes</taxon>
        <taxon>Filobasidiales</taxon>
        <taxon>Filobasidiaceae</taxon>
        <taxon>Naganishia</taxon>
    </lineage>
</organism>
<sequence length="137" mass="14838">MNLHERGSSPYAIRPPLPTQPLPKAFDIAKSPYTETDGEKQVSNSATNSEAKSRSNGAGTLEENIADAAFTEQETEKEKLSVYAQRLEVAILQDLQQALQEMEGEVNSDVGSSAANGDESQKAEDDDHDMLPDVADD</sequence>
<evidence type="ECO:0000313" key="1">
    <source>
        <dbReference type="EMBL" id="KAJ9123840.1"/>
    </source>
</evidence>
<keyword evidence="2" id="KW-1185">Reference proteome</keyword>
<dbReference type="EMBL" id="JASBWV010000011">
    <property type="protein sequence ID" value="KAJ9123840.1"/>
    <property type="molecule type" value="Genomic_DNA"/>
</dbReference>
<protein>
    <submittedName>
        <fullName evidence="1">Uncharacterized protein</fullName>
    </submittedName>
</protein>
<comment type="caution">
    <text evidence="1">The sequence shown here is derived from an EMBL/GenBank/DDBJ whole genome shotgun (WGS) entry which is preliminary data.</text>
</comment>
<proteinExistence type="predicted"/>
<name>A0ACC2XKD1_9TREE</name>
<evidence type="ECO:0000313" key="2">
    <source>
        <dbReference type="Proteomes" id="UP001234202"/>
    </source>
</evidence>